<dbReference type="NCBIfam" id="TIGR02448">
    <property type="entry name" value="conserverd hypothetical protein"/>
    <property type="match status" value="1"/>
</dbReference>
<accession>A0A2R3QWT6</accession>
<sequence length="91" mass="9885">MMSWITTVVPIIGPTILANDLTSEPITESSQASLRDKKMLLAARDEAAAFVASHGAIMGVRLEAALQHLRPHYPETSDDQLAQAILAWEDS</sequence>
<evidence type="ECO:0000313" key="1">
    <source>
        <dbReference type="EMBL" id="AVO56271.1"/>
    </source>
</evidence>
<dbReference type="OrthoDB" id="6899961at2"/>
<proteinExistence type="predicted"/>
<dbReference type="GO" id="GO:0004386">
    <property type="term" value="F:helicase activity"/>
    <property type="evidence" value="ECO:0007669"/>
    <property type="project" value="UniProtKB-KW"/>
</dbReference>
<protein>
    <submittedName>
        <fullName evidence="1">Holliday junction resolvasome, helicase subunit</fullName>
    </submittedName>
</protein>
<keyword evidence="1" id="KW-0378">Hydrolase</keyword>
<organism evidence="1 2">
    <name type="scientific">Ectopseudomonas mendocina</name>
    <name type="common">Pseudomonas mendocina</name>
    <dbReference type="NCBI Taxonomy" id="300"/>
    <lineage>
        <taxon>Bacteria</taxon>
        <taxon>Pseudomonadati</taxon>
        <taxon>Pseudomonadota</taxon>
        <taxon>Gammaproteobacteria</taxon>
        <taxon>Pseudomonadales</taxon>
        <taxon>Pseudomonadaceae</taxon>
        <taxon>Ectopseudomonas</taxon>
    </lineage>
</organism>
<name>A0A2R3QWT6_ECTME</name>
<dbReference type="InterPro" id="IPR012661">
    <property type="entry name" value="CHP02448"/>
</dbReference>
<gene>
    <name evidence="1" type="ORF">C7A17_11470</name>
</gene>
<dbReference type="Pfam" id="PF09498">
    <property type="entry name" value="DUF2388"/>
    <property type="match status" value="1"/>
</dbReference>
<reference evidence="1 2" key="1">
    <citation type="submission" date="2018-03" db="EMBL/GenBank/DDBJ databases">
        <title>Complete genome sequence and methylome analysis of Pseudomonas mendocina NEB 698.</title>
        <authorList>
            <person name="Morgan R.D."/>
        </authorList>
    </citation>
    <scope>NUCLEOTIDE SEQUENCE [LARGE SCALE GENOMIC DNA]</scope>
    <source>
        <strain evidence="1 2">NEB698</strain>
    </source>
</reference>
<keyword evidence="1" id="KW-0347">Helicase</keyword>
<dbReference type="AlphaFoldDB" id="A0A2R3QWT6"/>
<keyword evidence="1" id="KW-0067">ATP-binding</keyword>
<dbReference type="EMBL" id="CP027657">
    <property type="protein sequence ID" value="AVO56271.1"/>
    <property type="molecule type" value="Genomic_DNA"/>
</dbReference>
<dbReference type="Proteomes" id="UP000238327">
    <property type="component" value="Chromosome"/>
</dbReference>
<keyword evidence="1" id="KW-0547">Nucleotide-binding</keyword>
<evidence type="ECO:0000313" key="2">
    <source>
        <dbReference type="Proteomes" id="UP000238327"/>
    </source>
</evidence>